<gene>
    <name evidence="2" type="ORF">O181_108425</name>
</gene>
<proteinExistence type="predicted"/>
<organism evidence="2 3">
    <name type="scientific">Austropuccinia psidii MF-1</name>
    <dbReference type="NCBI Taxonomy" id="1389203"/>
    <lineage>
        <taxon>Eukaryota</taxon>
        <taxon>Fungi</taxon>
        <taxon>Dikarya</taxon>
        <taxon>Basidiomycota</taxon>
        <taxon>Pucciniomycotina</taxon>
        <taxon>Pucciniomycetes</taxon>
        <taxon>Pucciniales</taxon>
        <taxon>Sphaerophragmiaceae</taxon>
        <taxon>Austropuccinia</taxon>
    </lineage>
</organism>
<dbReference type="AlphaFoldDB" id="A0A9Q3JSC3"/>
<name>A0A9Q3JSC3_9BASI</name>
<evidence type="ECO:0000313" key="2">
    <source>
        <dbReference type="EMBL" id="MBW0568710.1"/>
    </source>
</evidence>
<feature type="region of interest" description="Disordered" evidence="1">
    <location>
        <begin position="1"/>
        <end position="22"/>
    </location>
</feature>
<keyword evidence="3" id="KW-1185">Reference proteome</keyword>
<accession>A0A9Q3JSC3</accession>
<sequence>MDLDQDIPVISEKDKNVSREERHKWRIPDLPLVPKGNNRDIPVSVQQLVYGGKGARVGTSPKYWIGNMNSYLQVKKFMGPEKTEELLRGWTPMSYKGQVQPIKSWLKNQGMLSEDQKKKLAQGKAKILIKKFQTSQSKPKRLSACDSKPEHKHDSQIP</sequence>
<dbReference type="Proteomes" id="UP000765509">
    <property type="component" value="Unassembled WGS sequence"/>
</dbReference>
<evidence type="ECO:0000313" key="3">
    <source>
        <dbReference type="Proteomes" id="UP000765509"/>
    </source>
</evidence>
<reference evidence="2" key="1">
    <citation type="submission" date="2021-03" db="EMBL/GenBank/DDBJ databases">
        <title>Draft genome sequence of rust myrtle Austropuccinia psidii MF-1, a brazilian biotype.</title>
        <authorList>
            <person name="Quecine M.C."/>
            <person name="Pachon D.M.R."/>
            <person name="Bonatelli M.L."/>
            <person name="Correr F.H."/>
            <person name="Franceschini L.M."/>
            <person name="Leite T.F."/>
            <person name="Margarido G.R.A."/>
            <person name="Almeida C.A."/>
            <person name="Ferrarezi J.A."/>
            <person name="Labate C.A."/>
        </authorList>
    </citation>
    <scope>NUCLEOTIDE SEQUENCE</scope>
    <source>
        <strain evidence="2">MF-1</strain>
    </source>
</reference>
<feature type="region of interest" description="Disordered" evidence="1">
    <location>
        <begin position="132"/>
        <end position="158"/>
    </location>
</feature>
<comment type="caution">
    <text evidence="2">The sequence shown here is derived from an EMBL/GenBank/DDBJ whole genome shotgun (WGS) entry which is preliminary data.</text>
</comment>
<evidence type="ECO:0000256" key="1">
    <source>
        <dbReference type="SAM" id="MobiDB-lite"/>
    </source>
</evidence>
<protein>
    <submittedName>
        <fullName evidence="2">Uncharacterized protein</fullName>
    </submittedName>
</protein>
<feature type="compositionally biased region" description="Basic and acidic residues" evidence="1">
    <location>
        <begin position="147"/>
        <end position="158"/>
    </location>
</feature>
<feature type="compositionally biased region" description="Basic and acidic residues" evidence="1">
    <location>
        <begin position="11"/>
        <end position="22"/>
    </location>
</feature>
<dbReference type="EMBL" id="AVOT02083143">
    <property type="protein sequence ID" value="MBW0568710.1"/>
    <property type="molecule type" value="Genomic_DNA"/>
</dbReference>